<keyword evidence="1" id="KW-0479">Metal-binding</keyword>
<dbReference type="SUPFAM" id="SSF46458">
    <property type="entry name" value="Globin-like"/>
    <property type="match status" value="1"/>
</dbReference>
<evidence type="ECO:0000256" key="1">
    <source>
        <dbReference type="RuleBase" id="RU000356"/>
    </source>
</evidence>
<comment type="caution">
    <text evidence="3">The sequence shown here is derived from an EMBL/GenBank/DDBJ whole genome shotgun (WGS) entry which is preliminary data.</text>
</comment>
<dbReference type="InterPro" id="IPR000971">
    <property type="entry name" value="Globin"/>
</dbReference>
<comment type="similarity">
    <text evidence="1">Belongs to the globin family.</text>
</comment>
<dbReference type="GO" id="GO:0005344">
    <property type="term" value="F:oxygen carrier activity"/>
    <property type="evidence" value="ECO:0007669"/>
    <property type="project" value="UniProtKB-KW"/>
</dbReference>
<protein>
    <submittedName>
        <fullName evidence="3">Globin domain-containing protein</fullName>
    </submittedName>
</protein>
<dbReference type="CDD" id="cd01040">
    <property type="entry name" value="Mb-like"/>
    <property type="match status" value="1"/>
</dbReference>
<keyword evidence="1" id="KW-0408">Iron</keyword>
<proteinExistence type="inferred from homology"/>
<evidence type="ECO:0000313" key="4">
    <source>
        <dbReference type="Proteomes" id="UP000027100"/>
    </source>
</evidence>
<dbReference type="GO" id="GO:0020037">
    <property type="term" value="F:heme binding"/>
    <property type="evidence" value="ECO:0007669"/>
    <property type="project" value="InterPro"/>
</dbReference>
<evidence type="ECO:0000313" key="3">
    <source>
        <dbReference type="EMBL" id="KCZ98199.1"/>
    </source>
</evidence>
<dbReference type="eggNOG" id="COG1017">
    <property type="taxonomic scope" value="Bacteria"/>
</dbReference>
<keyword evidence="1" id="KW-0349">Heme</keyword>
<dbReference type="Proteomes" id="UP000027100">
    <property type="component" value="Unassembled WGS sequence"/>
</dbReference>
<gene>
    <name evidence="3" type="ORF">HPO_11369</name>
</gene>
<dbReference type="InterPro" id="IPR009050">
    <property type="entry name" value="Globin-like_sf"/>
</dbReference>
<dbReference type="STRING" id="1280954.HPO_11369"/>
<dbReference type="RefSeq" id="WP_035598660.1">
    <property type="nucleotide sequence ID" value="NZ_ARYM01000012.1"/>
</dbReference>
<organism evidence="3 4">
    <name type="scientific">Hyphomonas polymorpha PS728</name>
    <dbReference type="NCBI Taxonomy" id="1280954"/>
    <lineage>
        <taxon>Bacteria</taxon>
        <taxon>Pseudomonadati</taxon>
        <taxon>Pseudomonadota</taxon>
        <taxon>Alphaproteobacteria</taxon>
        <taxon>Hyphomonadales</taxon>
        <taxon>Hyphomonadaceae</taxon>
        <taxon>Hyphomonas</taxon>
    </lineage>
</organism>
<accession>A0A062VFE7</accession>
<dbReference type="OrthoDB" id="7594567at2"/>
<dbReference type="GO" id="GO:0019825">
    <property type="term" value="F:oxygen binding"/>
    <property type="evidence" value="ECO:0007669"/>
    <property type="project" value="InterPro"/>
</dbReference>
<dbReference type="Gene3D" id="1.10.490.10">
    <property type="entry name" value="Globins"/>
    <property type="match status" value="1"/>
</dbReference>
<dbReference type="InterPro" id="IPR044399">
    <property type="entry name" value="Mb-like_M"/>
</dbReference>
<dbReference type="EMBL" id="ARYM01000012">
    <property type="protein sequence ID" value="KCZ98199.1"/>
    <property type="molecule type" value="Genomic_DNA"/>
</dbReference>
<sequence>MPNAEIIHATFERAAEACADPAPLVYARLFALRPDFKPLFDMDTDGGVRGSMLETCFEAILGLVEGSGSQRVILSAARFSHGGYGVEGAEFDVMFASIRDVFRDLLMPDWTADEEAAWADLLGEIAAIA</sequence>
<evidence type="ECO:0000259" key="2">
    <source>
        <dbReference type="Pfam" id="PF00042"/>
    </source>
</evidence>
<dbReference type="InterPro" id="IPR012292">
    <property type="entry name" value="Globin/Proto"/>
</dbReference>
<dbReference type="Pfam" id="PF00042">
    <property type="entry name" value="Globin"/>
    <property type="match status" value="1"/>
</dbReference>
<keyword evidence="1" id="KW-0813">Transport</keyword>
<keyword evidence="4" id="KW-1185">Reference proteome</keyword>
<dbReference type="PATRIC" id="fig|1280954.3.peg.2304"/>
<dbReference type="AlphaFoldDB" id="A0A062VFE7"/>
<keyword evidence="1" id="KW-0561">Oxygen transport</keyword>
<feature type="domain" description="Globin" evidence="2">
    <location>
        <begin position="25"/>
        <end position="127"/>
    </location>
</feature>
<name>A0A062VFE7_9PROT</name>
<reference evidence="3 4" key="1">
    <citation type="journal article" date="2014" name="Antonie Van Leeuwenhoek">
        <title>Hyphomonas beringensis sp. nov. and Hyphomonas chukchiensis sp. nov., isolated from surface seawater of the Bering Sea and Chukchi Sea.</title>
        <authorList>
            <person name="Li C."/>
            <person name="Lai Q."/>
            <person name="Li G."/>
            <person name="Dong C."/>
            <person name="Wang J."/>
            <person name="Liao Y."/>
            <person name="Shao Z."/>
        </authorList>
    </citation>
    <scope>NUCLEOTIDE SEQUENCE [LARGE SCALE GENOMIC DNA]</scope>
    <source>
        <strain evidence="3 4">PS728</strain>
    </source>
</reference>